<keyword evidence="3" id="KW-1185">Reference proteome</keyword>
<dbReference type="Proteomes" id="UP000184603">
    <property type="component" value="Unassembled WGS sequence"/>
</dbReference>
<protein>
    <submittedName>
        <fullName evidence="2">Uncharacterized protein</fullName>
    </submittedName>
</protein>
<accession>A0A1M7Y613</accession>
<proteinExistence type="predicted"/>
<name>A0A1M7Y613_9BACT</name>
<keyword evidence="1" id="KW-0812">Transmembrane</keyword>
<sequence length="220" mass="24254">MGRSAVEKDQRIVQIFVAVLLSLLAGSHDGIAFVGIAEERTCALPECFLPEAGRRYTFMVHYPDGDSGTLKMVPEYDEKNGVLTCNNRAYSELYHEFIESSEKYQYLPDGIYRIESIGSGIPELWLPAELVPGISWETGSGSHRVVALDVHCPSKLLPAAICLQVVSRYHVMADMEVESYFAAGFGRILSRIRSSSNPIEYELTAVENDPVASSVSAESL</sequence>
<dbReference type="RefSeq" id="WP_073613438.1">
    <property type="nucleotide sequence ID" value="NZ_FRFE01000009.1"/>
</dbReference>
<dbReference type="AlphaFoldDB" id="A0A1M7Y613"/>
<keyword evidence="1" id="KW-1133">Transmembrane helix</keyword>
<reference evidence="2 3" key="1">
    <citation type="submission" date="2016-12" db="EMBL/GenBank/DDBJ databases">
        <authorList>
            <person name="Song W.-J."/>
            <person name="Kurnit D.M."/>
        </authorList>
    </citation>
    <scope>NUCLEOTIDE SEQUENCE [LARGE SCALE GENOMIC DNA]</scope>
    <source>
        <strain evidence="2 3">DSM 18488</strain>
    </source>
</reference>
<keyword evidence="1" id="KW-0472">Membrane</keyword>
<evidence type="ECO:0000256" key="1">
    <source>
        <dbReference type="SAM" id="Phobius"/>
    </source>
</evidence>
<organism evidence="2 3">
    <name type="scientific">Desulfopila aestuarii DSM 18488</name>
    <dbReference type="NCBI Taxonomy" id="1121416"/>
    <lineage>
        <taxon>Bacteria</taxon>
        <taxon>Pseudomonadati</taxon>
        <taxon>Thermodesulfobacteriota</taxon>
        <taxon>Desulfobulbia</taxon>
        <taxon>Desulfobulbales</taxon>
        <taxon>Desulfocapsaceae</taxon>
        <taxon>Desulfopila</taxon>
    </lineage>
</organism>
<feature type="transmembrane region" description="Helical" evidence="1">
    <location>
        <begin position="12"/>
        <end position="37"/>
    </location>
</feature>
<evidence type="ECO:0000313" key="3">
    <source>
        <dbReference type="Proteomes" id="UP000184603"/>
    </source>
</evidence>
<evidence type="ECO:0000313" key="2">
    <source>
        <dbReference type="EMBL" id="SHO48105.1"/>
    </source>
</evidence>
<gene>
    <name evidence="2" type="ORF">SAMN02745220_02132</name>
</gene>
<dbReference type="EMBL" id="FRFE01000009">
    <property type="protein sequence ID" value="SHO48105.1"/>
    <property type="molecule type" value="Genomic_DNA"/>
</dbReference>